<dbReference type="Proteomes" id="UP000254794">
    <property type="component" value="Unassembled WGS sequence"/>
</dbReference>
<dbReference type="PIRSF" id="PIRSF037442">
    <property type="entry name" value="UCP037442_abhydr"/>
    <property type="match status" value="1"/>
</dbReference>
<dbReference type="AlphaFoldDB" id="A0A378KCH4"/>
<keyword evidence="3" id="KW-1185">Reference proteome</keyword>
<dbReference type="OrthoDB" id="9785076at2"/>
<sequence>MEKSEISISCPDGYVLAGTLYKPDVLKGAVMIAPATGIKRVFYNSFASYLAEHDYGVICFDNRGIGDSVKHSIKDVNASLIDWGSLDMPAVLEKLKNLFPSVSYHLIGHSAGGQLAGLMNNAKDISSMFNFASSSGSLSNMHYPFKLQAYFFLNVFIPLNNLLFGYTKTHWLGMGEPLPKMVAYQWQKWCKGKGYVAMDFGQTIQKHSYNELEIPSQWLHATDDPIANYENVQDMLKVYPMMVSEVITLEPKKLGYKDIGHMKFFSSKYKNLWSYTLNWLDKNCLISKATHIHS</sequence>
<dbReference type="RefSeq" id="WP_115332716.1">
    <property type="nucleotide sequence ID" value="NZ_CAAAHP010000010.1"/>
</dbReference>
<keyword evidence="2" id="KW-0378">Hydrolase</keyword>
<dbReference type="InterPro" id="IPR022742">
    <property type="entry name" value="Hydrolase_4"/>
</dbReference>
<dbReference type="InterPro" id="IPR017208">
    <property type="entry name" value="UCP037442_abhydr"/>
</dbReference>
<evidence type="ECO:0000313" key="2">
    <source>
        <dbReference type="EMBL" id="STX81315.1"/>
    </source>
</evidence>
<dbReference type="SUPFAM" id="SSF53474">
    <property type="entry name" value="alpha/beta-Hydrolases"/>
    <property type="match status" value="1"/>
</dbReference>
<feature type="domain" description="Serine aminopeptidase S33" evidence="1">
    <location>
        <begin position="27"/>
        <end position="238"/>
    </location>
</feature>
<dbReference type="Gene3D" id="3.40.50.1820">
    <property type="entry name" value="alpha/beta hydrolase"/>
    <property type="match status" value="1"/>
</dbReference>
<organism evidence="2 3">
    <name type="scientific">Legionella busanensis</name>
    <dbReference type="NCBI Taxonomy" id="190655"/>
    <lineage>
        <taxon>Bacteria</taxon>
        <taxon>Pseudomonadati</taxon>
        <taxon>Pseudomonadota</taxon>
        <taxon>Gammaproteobacteria</taxon>
        <taxon>Legionellales</taxon>
        <taxon>Legionellaceae</taxon>
        <taxon>Legionella</taxon>
    </lineage>
</organism>
<reference evidence="2 3" key="1">
    <citation type="submission" date="2018-06" db="EMBL/GenBank/DDBJ databases">
        <authorList>
            <consortium name="Pathogen Informatics"/>
            <person name="Doyle S."/>
        </authorList>
    </citation>
    <scope>NUCLEOTIDE SEQUENCE [LARGE SCALE GENOMIC DNA]</scope>
    <source>
        <strain evidence="2 3">NCTC13316</strain>
    </source>
</reference>
<accession>A0A378KCH4</accession>
<evidence type="ECO:0000259" key="1">
    <source>
        <dbReference type="Pfam" id="PF12146"/>
    </source>
</evidence>
<evidence type="ECO:0000313" key="3">
    <source>
        <dbReference type="Proteomes" id="UP000254794"/>
    </source>
</evidence>
<dbReference type="InterPro" id="IPR029058">
    <property type="entry name" value="AB_hydrolase_fold"/>
</dbReference>
<proteinExistence type="predicted"/>
<dbReference type="Pfam" id="PF12146">
    <property type="entry name" value="Hydrolase_4"/>
    <property type="match status" value="1"/>
</dbReference>
<dbReference type="GO" id="GO:0016787">
    <property type="term" value="F:hydrolase activity"/>
    <property type="evidence" value="ECO:0007669"/>
    <property type="project" value="UniProtKB-KW"/>
</dbReference>
<gene>
    <name evidence="2" type="ORF">NCTC13316_03184</name>
</gene>
<name>A0A378KCH4_9GAMM</name>
<dbReference type="EMBL" id="UGOD01000003">
    <property type="protein sequence ID" value="STX81315.1"/>
    <property type="molecule type" value="Genomic_DNA"/>
</dbReference>
<protein>
    <submittedName>
        <fullName evidence="2">Predicted hydrolase of the alpha/beta-hydrolase fold</fullName>
    </submittedName>
</protein>